<dbReference type="EMBL" id="JAGKQM010000001">
    <property type="protein sequence ID" value="KAH0941412.1"/>
    <property type="molecule type" value="Genomic_DNA"/>
</dbReference>
<protein>
    <submittedName>
        <fullName evidence="1">Uncharacterized protein</fullName>
    </submittedName>
</protein>
<name>A0ABQ8EIA3_BRANA</name>
<accession>A0ABQ8EIA3</accession>
<organism evidence="1 2">
    <name type="scientific">Brassica napus</name>
    <name type="common">Rape</name>
    <dbReference type="NCBI Taxonomy" id="3708"/>
    <lineage>
        <taxon>Eukaryota</taxon>
        <taxon>Viridiplantae</taxon>
        <taxon>Streptophyta</taxon>
        <taxon>Embryophyta</taxon>
        <taxon>Tracheophyta</taxon>
        <taxon>Spermatophyta</taxon>
        <taxon>Magnoliopsida</taxon>
        <taxon>eudicotyledons</taxon>
        <taxon>Gunneridae</taxon>
        <taxon>Pentapetalae</taxon>
        <taxon>rosids</taxon>
        <taxon>malvids</taxon>
        <taxon>Brassicales</taxon>
        <taxon>Brassicaceae</taxon>
        <taxon>Brassiceae</taxon>
        <taxon>Brassica</taxon>
    </lineage>
</organism>
<dbReference type="Proteomes" id="UP000824890">
    <property type="component" value="Unassembled WGS sequence"/>
</dbReference>
<dbReference type="PANTHER" id="PTHR48478:SF1">
    <property type="entry name" value="LECTIN-LIKE"/>
    <property type="match status" value="1"/>
</dbReference>
<proteinExistence type="predicted"/>
<keyword evidence="2" id="KW-1185">Reference proteome</keyword>
<reference evidence="1 2" key="1">
    <citation type="submission" date="2021-05" db="EMBL/GenBank/DDBJ databases">
        <title>Genome Assembly of Synthetic Allotetraploid Brassica napus Reveals Homoeologous Exchanges between Subgenomes.</title>
        <authorList>
            <person name="Davis J.T."/>
        </authorList>
    </citation>
    <scope>NUCLEOTIDE SEQUENCE [LARGE SCALE GENOMIC DNA]</scope>
    <source>
        <strain evidence="2">cv. Da-Ae</strain>
        <tissue evidence="1">Seedling</tissue>
    </source>
</reference>
<sequence length="318" mass="36508">MNFKSEVGVEAVALKNVCWLDITGKFDTKNLTPGITYEVVFKVKLEDPAYGWDAPVNIKLVLPNGKDKPQEQKVSLREIPRYQWVDIIVGEFKPEKNSAGEIVFSMYEHESGVWKKGLFLKDSALPPDATSSLDKLYPQLFDGVFLKDKKQKYWIEGKAKKNCFMLYARDLAISLAEFQTNNNWSWFTDIDQTSSDARIEVAKLEWVAWLEVFGNFEMENLTPNSLYEVVFVVKLVDPAQGWEVPVYFKLVLPTGETKERQENMTMLGRNRWVEILAGEFRTSPEYIFGKIEFSMYEVKGGLWKSGLVVKGVAIRPKN</sequence>
<evidence type="ECO:0000313" key="1">
    <source>
        <dbReference type="EMBL" id="KAH0941412.1"/>
    </source>
</evidence>
<dbReference type="InterPro" id="IPR025886">
    <property type="entry name" value="PP2-like"/>
</dbReference>
<dbReference type="PANTHER" id="PTHR48478">
    <property type="entry name" value="LECTIN-LIKE"/>
    <property type="match status" value="1"/>
</dbReference>
<dbReference type="Pfam" id="PF14299">
    <property type="entry name" value="PP2"/>
    <property type="match status" value="2"/>
</dbReference>
<dbReference type="InterPro" id="IPR052147">
    <property type="entry name" value="PP2-like/Lectin"/>
</dbReference>
<comment type="caution">
    <text evidence="1">The sequence shown here is derived from an EMBL/GenBank/DDBJ whole genome shotgun (WGS) entry which is preliminary data.</text>
</comment>
<evidence type="ECO:0000313" key="2">
    <source>
        <dbReference type="Proteomes" id="UP000824890"/>
    </source>
</evidence>
<gene>
    <name evidence="1" type="ORF">HID58_001049</name>
</gene>